<feature type="signal peptide" evidence="1">
    <location>
        <begin position="1"/>
        <end position="23"/>
    </location>
</feature>
<accession>A0ABT0KJR2</accession>
<feature type="chain" id="PRO_5045366280" evidence="1">
    <location>
        <begin position="24"/>
        <end position="107"/>
    </location>
</feature>
<name>A0ABT0KJR2_9GAMM</name>
<keyword evidence="3" id="KW-1185">Reference proteome</keyword>
<evidence type="ECO:0000256" key="1">
    <source>
        <dbReference type="SAM" id="SignalP"/>
    </source>
</evidence>
<dbReference type="InterPro" id="IPR049848">
    <property type="entry name" value="TapY2-like"/>
</dbReference>
<organism evidence="2 3">
    <name type="scientific">Shewanella electrodiphila</name>
    <dbReference type="NCBI Taxonomy" id="934143"/>
    <lineage>
        <taxon>Bacteria</taxon>
        <taxon>Pseudomonadati</taxon>
        <taxon>Pseudomonadota</taxon>
        <taxon>Gammaproteobacteria</taxon>
        <taxon>Alteromonadales</taxon>
        <taxon>Shewanellaceae</taxon>
        <taxon>Shewanella</taxon>
    </lineage>
</organism>
<protein>
    <submittedName>
        <fullName evidence="2">TapY2 family type IVa secretion system protein</fullName>
    </submittedName>
</protein>
<dbReference type="NCBIfam" id="NF038109">
    <property type="entry name" value="tapY2_fam"/>
    <property type="match status" value="1"/>
</dbReference>
<comment type="caution">
    <text evidence="2">The sequence shown here is derived from an EMBL/GenBank/DDBJ whole genome shotgun (WGS) entry which is preliminary data.</text>
</comment>
<dbReference type="EMBL" id="JAKIKU010000001">
    <property type="protein sequence ID" value="MCL1044077.1"/>
    <property type="molecule type" value="Genomic_DNA"/>
</dbReference>
<keyword evidence="1" id="KW-0732">Signal</keyword>
<dbReference type="Proteomes" id="UP001202134">
    <property type="component" value="Unassembled WGS sequence"/>
</dbReference>
<proteinExistence type="predicted"/>
<gene>
    <name evidence="2" type="ORF">L2737_01845</name>
</gene>
<evidence type="ECO:0000313" key="3">
    <source>
        <dbReference type="Proteomes" id="UP001202134"/>
    </source>
</evidence>
<sequence>MKNSINIFVLSISLLFASNGVQAETSQYYYCHINTSTGDDIAIFYWSSAEAVENQAALLTQQVSTLKSNREGSDRVMTVRRVFECVGEGQPFKNKKINRLREQSITH</sequence>
<evidence type="ECO:0000313" key="2">
    <source>
        <dbReference type="EMBL" id="MCL1044077.1"/>
    </source>
</evidence>
<dbReference type="RefSeq" id="WP_248954553.1">
    <property type="nucleotide sequence ID" value="NZ_JAKIKU010000001.1"/>
</dbReference>
<reference evidence="2 3" key="1">
    <citation type="submission" date="2022-01" db="EMBL/GenBank/DDBJ databases">
        <title>Whole genome-based taxonomy of the Shewanellaceae.</title>
        <authorList>
            <person name="Martin-Rodriguez A.J."/>
        </authorList>
    </citation>
    <scope>NUCLEOTIDE SEQUENCE [LARGE SCALE GENOMIC DNA]</scope>
    <source>
        <strain evidence="2 3">DSM 24955</strain>
    </source>
</reference>